<dbReference type="EMBL" id="JACEFG010000001">
    <property type="protein sequence ID" value="MBA2174002.1"/>
    <property type="molecule type" value="Genomic_DNA"/>
</dbReference>
<reference evidence="1 2" key="1">
    <citation type="journal article" date="2004" name="Extremophiles">
        <title>Halobacillus locisalis sp. nov., a halophilic bacterium isolated from a marine solar saltern of the Yellow Sea in Korea.</title>
        <authorList>
            <person name="Yoon J.H."/>
            <person name="Kang K.H."/>
            <person name="Oh T.K."/>
            <person name="Park Y.H."/>
        </authorList>
    </citation>
    <scope>NUCLEOTIDE SEQUENCE [LARGE SCALE GENOMIC DNA]</scope>
    <source>
        <strain evidence="1 2">KCTC 3788</strain>
    </source>
</reference>
<keyword evidence="2" id="KW-1185">Reference proteome</keyword>
<sequence length="105" mass="12495">MAFGLKRKELMEWKARVNKGEIAFLTHFWIDERFPESDTVTKVGSSDIEALIRWGKQYGLKPEWIHNDPRFPHFDLFGETQAHILKAEHQVEQMERFNIKPRKDA</sequence>
<evidence type="ECO:0000313" key="2">
    <source>
        <dbReference type="Proteomes" id="UP000571017"/>
    </source>
</evidence>
<dbReference type="AlphaFoldDB" id="A0A838CPD1"/>
<gene>
    <name evidence="1" type="ORF">H0266_03715</name>
</gene>
<accession>A0A838CPD1</accession>
<proteinExistence type="predicted"/>
<evidence type="ECO:0000313" key="1">
    <source>
        <dbReference type="EMBL" id="MBA2174002.1"/>
    </source>
</evidence>
<dbReference type="RefSeq" id="WP_181471024.1">
    <property type="nucleotide sequence ID" value="NZ_JACEFG010000001.1"/>
</dbReference>
<organism evidence="1 2">
    <name type="scientific">Halobacillus locisalis</name>
    <dbReference type="NCBI Taxonomy" id="220753"/>
    <lineage>
        <taxon>Bacteria</taxon>
        <taxon>Bacillati</taxon>
        <taxon>Bacillota</taxon>
        <taxon>Bacilli</taxon>
        <taxon>Bacillales</taxon>
        <taxon>Bacillaceae</taxon>
        <taxon>Halobacillus</taxon>
    </lineage>
</organism>
<protein>
    <recommendedName>
        <fullName evidence="3">YneQ</fullName>
    </recommendedName>
</protein>
<comment type="caution">
    <text evidence="1">The sequence shown here is derived from an EMBL/GenBank/DDBJ whole genome shotgun (WGS) entry which is preliminary data.</text>
</comment>
<name>A0A838CPD1_9BACI</name>
<dbReference type="Proteomes" id="UP000571017">
    <property type="component" value="Unassembled WGS sequence"/>
</dbReference>
<evidence type="ECO:0008006" key="3">
    <source>
        <dbReference type="Google" id="ProtNLM"/>
    </source>
</evidence>